<protein>
    <submittedName>
        <fullName evidence="2">Uncharacterized protein</fullName>
    </submittedName>
</protein>
<sequence length="253" mass="27472">MNDPLPFDPTHYLLSRERRITASTIANVEPLPPVRNLAQVLWEHFGRIAPVLMTTAATALAWAWHEQLPQGSAQPLWIGGLLAGLAATAGTISAAKQNGDKQTTAFAYAAGGTLALLGIAAWTPLWPARALMWLLSTTAVYSVCAPLWRSDRRLEREQRHEQVMKETESRTKQALAVIDGYNRSVEAQWAYRTEAKRVEAISKTVEGLVAASAARDAHAVAPGEELNVAALLKAAGHEAPHELTAAECEERQA</sequence>
<keyword evidence="3" id="KW-1185">Reference proteome</keyword>
<dbReference type="AlphaFoldDB" id="A0A0D7CJM3"/>
<feature type="transmembrane region" description="Helical" evidence="1">
    <location>
        <begin position="131"/>
        <end position="148"/>
    </location>
</feature>
<comment type="caution">
    <text evidence="2">The sequence shown here is derived from an EMBL/GenBank/DDBJ whole genome shotgun (WGS) entry which is preliminary data.</text>
</comment>
<keyword evidence="1" id="KW-0812">Transmembrane</keyword>
<proteinExistence type="predicted"/>
<gene>
    <name evidence="2" type="ORF">SNA_25770</name>
</gene>
<dbReference type="Proteomes" id="UP000032458">
    <property type="component" value="Unassembled WGS sequence"/>
</dbReference>
<keyword evidence="1" id="KW-0472">Membrane</keyword>
<name>A0A0D7CJM3_9ACTN</name>
<evidence type="ECO:0000256" key="1">
    <source>
        <dbReference type="SAM" id="Phobius"/>
    </source>
</evidence>
<keyword evidence="1" id="KW-1133">Transmembrane helix</keyword>
<evidence type="ECO:0000313" key="2">
    <source>
        <dbReference type="EMBL" id="KIZ15632.1"/>
    </source>
</evidence>
<accession>A0A0D7CJM3</accession>
<dbReference type="RefSeq" id="WP_044366840.1">
    <property type="nucleotide sequence ID" value="NZ_JRKI01000033.1"/>
</dbReference>
<reference evidence="2 3" key="1">
    <citation type="submission" date="2014-09" db="EMBL/GenBank/DDBJ databases">
        <title>Draft genome sequence of Streptomyces natalensis ATCC 27448, producer of the antifungal pimaricin.</title>
        <authorList>
            <person name="Mendes M.V."/>
            <person name="Beites T."/>
            <person name="Pires S."/>
            <person name="Santos C.L."/>
            <person name="Moradas-Ferreira P."/>
        </authorList>
    </citation>
    <scope>NUCLEOTIDE SEQUENCE [LARGE SCALE GENOMIC DNA]</scope>
    <source>
        <strain evidence="2 3">ATCC 27448</strain>
    </source>
</reference>
<dbReference type="EMBL" id="JRKI01000033">
    <property type="protein sequence ID" value="KIZ15632.1"/>
    <property type="molecule type" value="Genomic_DNA"/>
</dbReference>
<feature type="transmembrane region" description="Helical" evidence="1">
    <location>
        <begin position="106"/>
        <end position="125"/>
    </location>
</feature>
<evidence type="ECO:0000313" key="3">
    <source>
        <dbReference type="Proteomes" id="UP000032458"/>
    </source>
</evidence>
<feature type="transmembrane region" description="Helical" evidence="1">
    <location>
        <begin position="76"/>
        <end position="94"/>
    </location>
</feature>
<organism evidence="2 3">
    <name type="scientific">Streptomyces natalensis ATCC 27448</name>
    <dbReference type="NCBI Taxonomy" id="1240678"/>
    <lineage>
        <taxon>Bacteria</taxon>
        <taxon>Bacillati</taxon>
        <taxon>Actinomycetota</taxon>
        <taxon>Actinomycetes</taxon>
        <taxon>Kitasatosporales</taxon>
        <taxon>Streptomycetaceae</taxon>
        <taxon>Streptomyces</taxon>
    </lineage>
</organism>
<dbReference type="PATRIC" id="fig|1240678.4.peg.5487"/>